<evidence type="ECO:0000256" key="7">
    <source>
        <dbReference type="SAM" id="Phobius"/>
    </source>
</evidence>
<dbReference type="GO" id="GO:0005886">
    <property type="term" value="C:plasma membrane"/>
    <property type="evidence" value="ECO:0007669"/>
    <property type="project" value="UniProtKB-SubCell"/>
</dbReference>
<name>A0A4Q7PF85_9BACT</name>
<dbReference type="EMBL" id="SGXG01000001">
    <property type="protein sequence ID" value="RZS98478.1"/>
    <property type="molecule type" value="Genomic_DNA"/>
</dbReference>
<evidence type="ECO:0000256" key="5">
    <source>
        <dbReference type="ARBA" id="ARBA00022989"/>
    </source>
</evidence>
<feature type="transmembrane region" description="Helical" evidence="7">
    <location>
        <begin position="17"/>
        <end position="35"/>
    </location>
</feature>
<dbReference type="Pfam" id="PF13440">
    <property type="entry name" value="Polysacc_synt_3"/>
    <property type="match status" value="1"/>
</dbReference>
<feature type="transmembrane region" description="Helical" evidence="7">
    <location>
        <begin position="41"/>
        <end position="65"/>
    </location>
</feature>
<dbReference type="OrthoDB" id="9770347at2"/>
<feature type="transmembrane region" description="Helical" evidence="7">
    <location>
        <begin position="289"/>
        <end position="313"/>
    </location>
</feature>
<proteinExistence type="inferred from homology"/>
<feature type="transmembrane region" description="Helical" evidence="7">
    <location>
        <begin position="77"/>
        <end position="100"/>
    </location>
</feature>
<feature type="transmembrane region" description="Helical" evidence="7">
    <location>
        <begin position="352"/>
        <end position="373"/>
    </location>
</feature>
<feature type="transmembrane region" description="Helical" evidence="7">
    <location>
        <begin position="325"/>
        <end position="345"/>
    </location>
</feature>
<evidence type="ECO:0000256" key="6">
    <source>
        <dbReference type="ARBA" id="ARBA00023136"/>
    </source>
</evidence>
<dbReference type="PANTHER" id="PTHR30250:SF10">
    <property type="entry name" value="LIPOPOLYSACCHARIDE BIOSYNTHESIS PROTEIN WZXC"/>
    <property type="match status" value="1"/>
</dbReference>
<feature type="transmembrane region" description="Helical" evidence="7">
    <location>
        <begin position="142"/>
        <end position="162"/>
    </location>
</feature>
<comment type="similarity">
    <text evidence="2">Belongs to the polysaccharide synthase family.</text>
</comment>
<comment type="caution">
    <text evidence="8">The sequence shown here is derived from an EMBL/GenBank/DDBJ whole genome shotgun (WGS) entry which is preliminary data.</text>
</comment>
<evidence type="ECO:0000313" key="9">
    <source>
        <dbReference type="Proteomes" id="UP000292209"/>
    </source>
</evidence>
<sequence length="399" mass="45809">MKERFFLAIKYTAFSKYLNLLFSLIIGAVLARLLSPEEYGIVAVITVFYTFFSMFSDFGISSGIVQFKELSIKQIQAINTLTVFSALILALVFYLASFLIAEFYENPVYVEIGLFSSITLFFATIQVVYNGILRRDNRFKEIAYVSIVVNVFSGVFAIILAWKGFGFWSLVYRSVFSGVFNFILFYWITKLPFNFNFDFRGIGKMLKYSSYNFLFNFVNYFSRNLDNILIGKYIGVAALGYYEKAYTLMRMPLDNITVVITPVLHPVLSSPEITPEKVFDVHKKLIEMMAFFGVPISIFLFFSAEPIVLILYGKQWLETIAPFKWLTLSVWIQMILSSTGAFFQINNKAKWLFANGLISSLVLVTAILIGVYFSSIKYIAMFLVIGFLINLFQAFYFLP</sequence>
<keyword evidence="5 7" id="KW-1133">Transmembrane helix</keyword>
<evidence type="ECO:0000256" key="4">
    <source>
        <dbReference type="ARBA" id="ARBA00022692"/>
    </source>
</evidence>
<dbReference type="Proteomes" id="UP000292209">
    <property type="component" value="Unassembled WGS sequence"/>
</dbReference>
<evidence type="ECO:0000256" key="1">
    <source>
        <dbReference type="ARBA" id="ARBA00004651"/>
    </source>
</evidence>
<evidence type="ECO:0000256" key="3">
    <source>
        <dbReference type="ARBA" id="ARBA00022475"/>
    </source>
</evidence>
<gene>
    <name evidence="8" type="ORF">BC751_4133</name>
</gene>
<organism evidence="8 9">
    <name type="scientific">Cecembia calidifontis</name>
    <dbReference type="NCBI Taxonomy" id="1187080"/>
    <lineage>
        <taxon>Bacteria</taxon>
        <taxon>Pseudomonadati</taxon>
        <taxon>Bacteroidota</taxon>
        <taxon>Cytophagia</taxon>
        <taxon>Cytophagales</taxon>
        <taxon>Cyclobacteriaceae</taxon>
        <taxon>Cecembia</taxon>
    </lineage>
</organism>
<accession>A0A4Q7PF85</accession>
<dbReference type="AlphaFoldDB" id="A0A4Q7PF85"/>
<dbReference type="RefSeq" id="WP_130277168.1">
    <property type="nucleotide sequence ID" value="NZ_SGXG01000001.1"/>
</dbReference>
<dbReference type="PANTHER" id="PTHR30250">
    <property type="entry name" value="PST FAMILY PREDICTED COLANIC ACID TRANSPORTER"/>
    <property type="match status" value="1"/>
</dbReference>
<keyword evidence="4 7" id="KW-0812">Transmembrane</keyword>
<evidence type="ECO:0000256" key="2">
    <source>
        <dbReference type="ARBA" id="ARBA00007430"/>
    </source>
</evidence>
<keyword evidence="6 7" id="KW-0472">Membrane</keyword>
<reference evidence="8 9" key="1">
    <citation type="submission" date="2019-02" db="EMBL/GenBank/DDBJ databases">
        <title>Genomic Encyclopedia of Archaeal and Bacterial Type Strains, Phase II (KMG-II): from individual species to whole genera.</title>
        <authorList>
            <person name="Goeker M."/>
        </authorList>
    </citation>
    <scope>NUCLEOTIDE SEQUENCE [LARGE SCALE GENOMIC DNA]</scope>
    <source>
        <strain evidence="8 9">DSM 21411</strain>
    </source>
</reference>
<feature type="transmembrane region" description="Helical" evidence="7">
    <location>
        <begin position="168"/>
        <end position="188"/>
    </location>
</feature>
<comment type="subcellular location">
    <subcellularLocation>
        <location evidence="1">Cell membrane</location>
        <topology evidence="1">Multi-pass membrane protein</topology>
    </subcellularLocation>
</comment>
<keyword evidence="9" id="KW-1185">Reference proteome</keyword>
<keyword evidence="3" id="KW-1003">Cell membrane</keyword>
<dbReference type="CDD" id="cd13127">
    <property type="entry name" value="MATE_tuaB_like"/>
    <property type="match status" value="1"/>
</dbReference>
<evidence type="ECO:0000313" key="8">
    <source>
        <dbReference type="EMBL" id="RZS98478.1"/>
    </source>
</evidence>
<feature type="transmembrane region" description="Helical" evidence="7">
    <location>
        <begin position="379"/>
        <end position="398"/>
    </location>
</feature>
<feature type="transmembrane region" description="Helical" evidence="7">
    <location>
        <begin position="112"/>
        <end position="130"/>
    </location>
</feature>
<dbReference type="InterPro" id="IPR050833">
    <property type="entry name" value="Poly_Biosynth_Transport"/>
</dbReference>
<protein>
    <submittedName>
        <fullName evidence="8">PST family polysaccharide transporter</fullName>
    </submittedName>
</protein>